<gene>
    <name evidence="2" type="ORF">X943_000601</name>
</gene>
<keyword evidence="3" id="KW-1185">Reference proteome</keyword>
<reference evidence="2" key="1">
    <citation type="journal article" date="2014" name="Nucleic Acids Res.">
        <title>The evolutionary dynamics of variant antigen genes in Babesia reveal a history of genomic innovation underlying host-parasite interaction.</title>
        <authorList>
            <person name="Jackson A.P."/>
            <person name="Otto T.D."/>
            <person name="Darby A."/>
            <person name="Ramaprasad A."/>
            <person name="Xia D."/>
            <person name="Echaide I.E."/>
            <person name="Farber M."/>
            <person name="Gahlot S."/>
            <person name="Gamble J."/>
            <person name="Gupta D."/>
            <person name="Gupta Y."/>
            <person name="Jackson L."/>
            <person name="Malandrin L."/>
            <person name="Malas T.B."/>
            <person name="Moussa E."/>
            <person name="Nair M."/>
            <person name="Reid A.J."/>
            <person name="Sanders M."/>
            <person name="Sharma J."/>
            <person name="Tracey A."/>
            <person name="Quail M.A."/>
            <person name="Weir W."/>
            <person name="Wastling J.M."/>
            <person name="Hall N."/>
            <person name="Willadsen P."/>
            <person name="Lingelbach K."/>
            <person name="Shiels B."/>
            <person name="Tait A."/>
            <person name="Berriman M."/>
            <person name="Allred D.R."/>
            <person name="Pain A."/>
        </authorList>
    </citation>
    <scope>NUCLEOTIDE SEQUENCE</scope>
    <source>
        <strain evidence="2">1802A</strain>
    </source>
</reference>
<evidence type="ECO:0000256" key="1">
    <source>
        <dbReference type="SAM" id="MobiDB-lite"/>
    </source>
</evidence>
<reference evidence="2" key="2">
    <citation type="submission" date="2021-05" db="EMBL/GenBank/DDBJ databases">
        <authorList>
            <person name="Pain A."/>
        </authorList>
    </citation>
    <scope>NUCLEOTIDE SEQUENCE</scope>
    <source>
        <strain evidence="2">1802A</strain>
    </source>
</reference>
<feature type="region of interest" description="Disordered" evidence="1">
    <location>
        <begin position="479"/>
        <end position="558"/>
    </location>
</feature>
<accession>A0AAD9G6K0</accession>
<protein>
    <submittedName>
        <fullName evidence="2">Uncharacterized protein</fullName>
    </submittedName>
</protein>
<feature type="compositionally biased region" description="Basic and acidic residues" evidence="1">
    <location>
        <begin position="502"/>
        <end position="513"/>
    </location>
</feature>
<dbReference type="EMBL" id="JAHBMH010000073">
    <property type="protein sequence ID" value="KAK1932742.1"/>
    <property type="molecule type" value="Genomic_DNA"/>
</dbReference>
<dbReference type="AlphaFoldDB" id="A0AAD9G6K0"/>
<evidence type="ECO:0000313" key="3">
    <source>
        <dbReference type="Proteomes" id="UP001195914"/>
    </source>
</evidence>
<evidence type="ECO:0000313" key="2">
    <source>
        <dbReference type="EMBL" id="KAK1932742.1"/>
    </source>
</evidence>
<organism evidence="2 3">
    <name type="scientific">Babesia divergens</name>
    <dbReference type="NCBI Taxonomy" id="32595"/>
    <lineage>
        <taxon>Eukaryota</taxon>
        <taxon>Sar</taxon>
        <taxon>Alveolata</taxon>
        <taxon>Apicomplexa</taxon>
        <taxon>Aconoidasida</taxon>
        <taxon>Piroplasmida</taxon>
        <taxon>Babesiidae</taxon>
        <taxon>Babesia</taxon>
    </lineage>
</organism>
<dbReference type="Proteomes" id="UP001195914">
    <property type="component" value="Unassembled WGS sequence"/>
</dbReference>
<name>A0AAD9G6K0_BABDI</name>
<proteinExistence type="predicted"/>
<comment type="caution">
    <text evidence="2">The sequence shown here is derived from an EMBL/GenBank/DDBJ whole genome shotgun (WGS) entry which is preliminary data.</text>
</comment>
<sequence length="558" mass="63167">MQDLHAFRYDYNYSIFGRIGCRDAINSASNVAALLGNLKEICVNICLESALSTLKDAIGLKTNSLLMLLAANPGFPKFISSFVCLVFPPYSPLVINNDRHESSVLLDLVHDFTSLCDPRFMLNLLNLYWRNNEETVAGIVTSCQKLNRCFVPNLVGIAKPLLENIQKEVDHFQFILSGIQQGRSFETARTFTRSSVFAARSDTSSTFDRSMLFVDKDTVLLDFLAFLETVLHCASEEHYADLLSTDVSTSEGTVQLPTVLTNTYYLMTYLHSYMLRQNAPVYKIENLQARYTLMFQRCFFYRCKIVALSALMSTIKYNMDGEEYVSTRDVIIDDLREINFHDHVDKWCSISNTWEITGVDDDELILECLEKHNFDVSNAIIELVNRPSRLRCPTLSLFSGDNTAPISVPAPAPQPRRHTDADYNFSLPFLPKESRQAVLNYWDYVNRPGVYDDDYDDGDELEGDFMPLNAKLLYHEMMDSSDGSENGASDRDATATGPPGAKPRDTGDRKYSGQRDSGVECNGSRGSRGNLHPRGFRGDRGRRPFNRKRNTISMDAFE</sequence>